<dbReference type="HOGENOM" id="CLU_123717_2_1_5"/>
<dbReference type="EMBL" id="AATQ01000025">
    <property type="protein sequence ID" value="EAU45512.1"/>
    <property type="molecule type" value="Genomic_DNA"/>
</dbReference>
<evidence type="ECO:0000313" key="2">
    <source>
        <dbReference type="EMBL" id="EAU45512.1"/>
    </source>
</evidence>
<name>Q0FMZ0_SALBH</name>
<gene>
    <name evidence="2" type="ORF">R2601_17958</name>
</gene>
<keyword evidence="1" id="KW-0732">Signal</keyword>
<dbReference type="AlphaFoldDB" id="Q0FMZ0"/>
<proteinExistence type="predicted"/>
<reference evidence="2 3" key="1">
    <citation type="journal article" date="2010" name="J. Bacteriol.">
        <title>Genome sequences of Pelagibaca bermudensis HTCC2601T and Maritimibacter alkaliphilus HTCC2654T, the type strains of two marine Roseobacter genera.</title>
        <authorList>
            <person name="Thrash J.C."/>
            <person name="Cho J.C."/>
            <person name="Ferriera S."/>
            <person name="Johnson J."/>
            <person name="Vergin K.L."/>
            <person name="Giovannoni S.J."/>
        </authorList>
    </citation>
    <scope>NUCLEOTIDE SEQUENCE [LARGE SCALE GENOMIC DNA]</scope>
    <source>
        <strain evidence="3">DSM 26914 / JCM 13377 / KCTC 12554 / HTCC2601</strain>
    </source>
</reference>
<dbReference type="Pfam" id="PF11720">
    <property type="entry name" value="Inhibitor_I78"/>
    <property type="match status" value="1"/>
</dbReference>
<sequence>MKYIALMALAALPLSACMAEETPATGDPTDTCGMSGYSSLVGTNVAAVTLPADKVVRVLKEGQPATMDFLEDRLNIETDDDGIILRLYCG</sequence>
<dbReference type="Proteomes" id="UP000006230">
    <property type="component" value="Unassembled WGS sequence"/>
</dbReference>
<accession>Q0FMZ0</accession>
<keyword evidence="3" id="KW-1185">Reference proteome</keyword>
<feature type="chain" id="PRO_5004171801" description="Lipoprotein" evidence="1">
    <location>
        <begin position="19"/>
        <end position="90"/>
    </location>
</feature>
<feature type="signal peptide" evidence="1">
    <location>
        <begin position="1"/>
        <end position="18"/>
    </location>
</feature>
<comment type="caution">
    <text evidence="2">The sequence shown here is derived from an EMBL/GenBank/DDBJ whole genome shotgun (WGS) entry which is preliminary data.</text>
</comment>
<evidence type="ECO:0000256" key="1">
    <source>
        <dbReference type="SAM" id="SignalP"/>
    </source>
</evidence>
<evidence type="ECO:0000313" key="3">
    <source>
        <dbReference type="Proteomes" id="UP000006230"/>
    </source>
</evidence>
<organism evidence="2 3">
    <name type="scientific">Salipiger bermudensis (strain DSM 26914 / JCM 13377 / KCTC 12554 / HTCC2601)</name>
    <name type="common">Pelagibaca bermudensis</name>
    <dbReference type="NCBI Taxonomy" id="314265"/>
    <lineage>
        <taxon>Bacteria</taxon>
        <taxon>Pseudomonadati</taxon>
        <taxon>Pseudomonadota</taxon>
        <taxon>Alphaproteobacteria</taxon>
        <taxon>Rhodobacterales</taxon>
        <taxon>Roseobacteraceae</taxon>
        <taxon>Salipiger</taxon>
    </lineage>
</organism>
<dbReference type="Gene3D" id="3.30.10.10">
    <property type="entry name" value="Trypsin Inhibitor V, subunit A"/>
    <property type="match status" value="1"/>
</dbReference>
<protein>
    <recommendedName>
        <fullName evidence="4">Lipoprotein</fullName>
    </recommendedName>
</protein>
<dbReference type="RefSeq" id="WP_007797494.1">
    <property type="nucleotide sequence ID" value="NZ_DS022276.1"/>
</dbReference>
<evidence type="ECO:0008006" key="4">
    <source>
        <dbReference type="Google" id="ProtNLM"/>
    </source>
</evidence>
<dbReference type="InterPro" id="IPR021719">
    <property type="entry name" value="Prot_inh_I78"/>
</dbReference>